<gene>
    <name evidence="3" type="ORF">ZHAS_00019072</name>
</gene>
<evidence type="ECO:0000256" key="1">
    <source>
        <dbReference type="SAM" id="MobiDB-lite"/>
    </source>
</evidence>
<feature type="compositionally biased region" description="Basic and acidic residues" evidence="1">
    <location>
        <begin position="49"/>
        <end position="67"/>
    </location>
</feature>
<feature type="signal peptide" evidence="2">
    <location>
        <begin position="1"/>
        <end position="27"/>
    </location>
</feature>
<feature type="region of interest" description="Disordered" evidence="1">
    <location>
        <begin position="37"/>
        <end position="73"/>
    </location>
</feature>
<dbReference type="EMBL" id="KE525350">
    <property type="protein sequence ID" value="KFB51023.1"/>
    <property type="molecule type" value="Genomic_DNA"/>
</dbReference>
<evidence type="ECO:0000313" key="4">
    <source>
        <dbReference type="EnsemblMetazoa" id="ASIC019072-PA"/>
    </source>
</evidence>
<dbReference type="AlphaFoldDB" id="A0A084WLC9"/>
<reference evidence="4" key="2">
    <citation type="submission" date="2020-05" db="UniProtKB">
        <authorList>
            <consortium name="EnsemblMetazoa"/>
        </authorList>
    </citation>
    <scope>IDENTIFICATION</scope>
</reference>
<dbReference type="EMBL" id="ATLV01024222">
    <property type="status" value="NOT_ANNOTATED_CDS"/>
    <property type="molecule type" value="Genomic_DNA"/>
</dbReference>
<evidence type="ECO:0000313" key="3">
    <source>
        <dbReference type="EMBL" id="KFB51023.1"/>
    </source>
</evidence>
<evidence type="ECO:0000313" key="5">
    <source>
        <dbReference type="Proteomes" id="UP000030765"/>
    </source>
</evidence>
<proteinExistence type="predicted"/>
<feature type="chain" id="PRO_5001785029" description="Secreted protein" evidence="2">
    <location>
        <begin position="28"/>
        <end position="73"/>
    </location>
</feature>
<protein>
    <recommendedName>
        <fullName evidence="6">Secreted protein</fullName>
    </recommendedName>
</protein>
<dbReference type="VEuPathDB" id="VectorBase:ASIC019072"/>
<reference evidence="3 5" key="1">
    <citation type="journal article" date="2014" name="BMC Genomics">
        <title>Genome sequence of Anopheles sinensis provides insight into genetics basis of mosquito competence for malaria parasites.</title>
        <authorList>
            <person name="Zhou D."/>
            <person name="Zhang D."/>
            <person name="Ding G."/>
            <person name="Shi L."/>
            <person name="Hou Q."/>
            <person name="Ye Y."/>
            <person name="Xu Y."/>
            <person name="Zhou H."/>
            <person name="Xiong C."/>
            <person name="Li S."/>
            <person name="Yu J."/>
            <person name="Hong S."/>
            <person name="Yu X."/>
            <person name="Zou P."/>
            <person name="Chen C."/>
            <person name="Chang X."/>
            <person name="Wang W."/>
            <person name="Lv Y."/>
            <person name="Sun Y."/>
            <person name="Ma L."/>
            <person name="Shen B."/>
            <person name="Zhu C."/>
        </authorList>
    </citation>
    <scope>NUCLEOTIDE SEQUENCE [LARGE SCALE GENOMIC DNA]</scope>
</reference>
<sequence>MHHCSGIISVVSVAGLLLTLLGDSADALVCAPNDHNNAKQKNKASFGRVHLEGGEREGNRDASEGHFRRSSCR</sequence>
<evidence type="ECO:0008006" key="6">
    <source>
        <dbReference type="Google" id="ProtNLM"/>
    </source>
</evidence>
<organism evidence="3">
    <name type="scientific">Anopheles sinensis</name>
    <name type="common">Mosquito</name>
    <dbReference type="NCBI Taxonomy" id="74873"/>
    <lineage>
        <taxon>Eukaryota</taxon>
        <taxon>Metazoa</taxon>
        <taxon>Ecdysozoa</taxon>
        <taxon>Arthropoda</taxon>
        <taxon>Hexapoda</taxon>
        <taxon>Insecta</taxon>
        <taxon>Pterygota</taxon>
        <taxon>Neoptera</taxon>
        <taxon>Endopterygota</taxon>
        <taxon>Diptera</taxon>
        <taxon>Nematocera</taxon>
        <taxon>Culicoidea</taxon>
        <taxon>Culicidae</taxon>
        <taxon>Anophelinae</taxon>
        <taxon>Anopheles</taxon>
    </lineage>
</organism>
<dbReference type="Proteomes" id="UP000030765">
    <property type="component" value="Unassembled WGS sequence"/>
</dbReference>
<dbReference type="EnsemblMetazoa" id="ASIC019072-RA">
    <property type="protein sequence ID" value="ASIC019072-PA"/>
    <property type="gene ID" value="ASIC019072"/>
</dbReference>
<accession>A0A084WLC9</accession>
<keyword evidence="5" id="KW-1185">Reference proteome</keyword>
<keyword evidence="2" id="KW-0732">Signal</keyword>
<name>A0A084WLC9_ANOSI</name>
<evidence type="ECO:0000256" key="2">
    <source>
        <dbReference type="SAM" id="SignalP"/>
    </source>
</evidence>